<accession>A0AAE0CP07</accession>
<evidence type="ECO:0000256" key="1">
    <source>
        <dbReference type="ARBA" id="ARBA00005234"/>
    </source>
</evidence>
<name>A0AAE0CP07_9ROSI</name>
<keyword evidence="7" id="KW-1185">Reference proteome</keyword>
<reference evidence="6" key="1">
    <citation type="journal article" date="2023" name="Plant J.">
        <title>Genome sequences and population genomics provide insights into the demographic history, inbreeding, and mutation load of two 'living fossil' tree species of Dipteronia.</title>
        <authorList>
            <person name="Feng Y."/>
            <person name="Comes H.P."/>
            <person name="Chen J."/>
            <person name="Zhu S."/>
            <person name="Lu R."/>
            <person name="Zhang X."/>
            <person name="Li P."/>
            <person name="Qiu J."/>
            <person name="Olsen K.M."/>
            <person name="Qiu Y."/>
        </authorList>
    </citation>
    <scope>NUCLEOTIDE SEQUENCE</scope>
    <source>
        <strain evidence="6">KIB01</strain>
    </source>
</reference>
<keyword evidence="3" id="KW-0378">Hydrolase</keyword>
<dbReference type="GO" id="GO:0016929">
    <property type="term" value="F:deSUMOylase activity"/>
    <property type="evidence" value="ECO:0007669"/>
    <property type="project" value="TreeGrafter"/>
</dbReference>
<dbReference type="SUPFAM" id="SSF54001">
    <property type="entry name" value="Cysteine proteinases"/>
    <property type="match status" value="1"/>
</dbReference>
<evidence type="ECO:0000313" key="7">
    <source>
        <dbReference type="Proteomes" id="UP001280121"/>
    </source>
</evidence>
<evidence type="ECO:0000313" key="6">
    <source>
        <dbReference type="EMBL" id="KAK2658181.1"/>
    </source>
</evidence>
<keyword evidence="4" id="KW-0788">Thiol protease</keyword>
<comment type="similarity">
    <text evidence="1">Belongs to the peptidase C48 family.</text>
</comment>
<organism evidence="6 7">
    <name type="scientific">Dipteronia dyeriana</name>
    <dbReference type="NCBI Taxonomy" id="168575"/>
    <lineage>
        <taxon>Eukaryota</taxon>
        <taxon>Viridiplantae</taxon>
        <taxon>Streptophyta</taxon>
        <taxon>Embryophyta</taxon>
        <taxon>Tracheophyta</taxon>
        <taxon>Spermatophyta</taxon>
        <taxon>Magnoliopsida</taxon>
        <taxon>eudicotyledons</taxon>
        <taxon>Gunneridae</taxon>
        <taxon>Pentapetalae</taxon>
        <taxon>rosids</taxon>
        <taxon>malvids</taxon>
        <taxon>Sapindales</taxon>
        <taxon>Sapindaceae</taxon>
        <taxon>Hippocastanoideae</taxon>
        <taxon>Acereae</taxon>
        <taxon>Dipteronia</taxon>
    </lineage>
</organism>
<dbReference type="EMBL" id="JANJYI010000002">
    <property type="protein sequence ID" value="KAK2658181.1"/>
    <property type="molecule type" value="Genomic_DNA"/>
</dbReference>
<dbReference type="GO" id="GO:0016926">
    <property type="term" value="P:protein desumoylation"/>
    <property type="evidence" value="ECO:0007669"/>
    <property type="project" value="TreeGrafter"/>
</dbReference>
<dbReference type="InterPro" id="IPR038765">
    <property type="entry name" value="Papain-like_cys_pep_sf"/>
</dbReference>
<dbReference type="Pfam" id="PF02902">
    <property type="entry name" value="Peptidase_C48"/>
    <property type="match status" value="1"/>
</dbReference>
<proteinExistence type="inferred from homology"/>
<comment type="caution">
    <text evidence="6">The sequence shown here is derived from an EMBL/GenBank/DDBJ whole genome shotgun (WGS) entry which is preliminary data.</text>
</comment>
<evidence type="ECO:0000259" key="5">
    <source>
        <dbReference type="PROSITE" id="PS50600"/>
    </source>
</evidence>
<dbReference type="InterPro" id="IPR003653">
    <property type="entry name" value="Peptidase_C48_C"/>
</dbReference>
<dbReference type="PROSITE" id="PS50600">
    <property type="entry name" value="ULP_PROTEASE"/>
    <property type="match status" value="1"/>
</dbReference>
<feature type="domain" description="Ubiquitin-like protease family profile" evidence="5">
    <location>
        <begin position="65"/>
        <end position="259"/>
    </location>
</feature>
<dbReference type="GO" id="GO:0006508">
    <property type="term" value="P:proteolysis"/>
    <property type="evidence" value="ECO:0007669"/>
    <property type="project" value="UniProtKB-KW"/>
</dbReference>
<dbReference type="PANTHER" id="PTHR12606:SF141">
    <property type="entry name" value="GH15225P-RELATED"/>
    <property type="match status" value="1"/>
</dbReference>
<dbReference type="Proteomes" id="UP001280121">
    <property type="component" value="Unassembled WGS sequence"/>
</dbReference>
<gene>
    <name evidence="6" type="ORF">Ddye_004714</name>
</gene>
<protein>
    <recommendedName>
        <fullName evidence="5">Ubiquitin-like protease family profile domain-containing protein</fullName>
    </recommendedName>
</protein>
<dbReference type="GO" id="GO:0005634">
    <property type="term" value="C:nucleus"/>
    <property type="evidence" value="ECO:0007669"/>
    <property type="project" value="TreeGrafter"/>
</dbReference>
<keyword evidence="2" id="KW-0645">Protease</keyword>
<evidence type="ECO:0000256" key="3">
    <source>
        <dbReference type="ARBA" id="ARBA00022801"/>
    </source>
</evidence>
<dbReference type="Gene3D" id="3.40.395.10">
    <property type="entry name" value="Adenoviral Proteinase, Chain A"/>
    <property type="match status" value="1"/>
</dbReference>
<sequence length="297" mass="33764">MTSMKNSLMDEMRMGFLRLTELICLNKVAEKLNEHTITDLSKDDNIQDYQPSVLRGVTSPEFVIVSETSEDVKQLKRPPKLTIKVPRDRKRSAFTVSPYVDPTVKRPRKLKMPEFGSDTEVDEKILSSMQSWIKDNKNTCLLEAKSAWFELLLSPNGWLEGDVLFPANVNGNHWVAVEVNLKEPAIKVYDSYPDANSVDEILRWATCLRKMLPSLLVHAMPDTYNDPTSFAVERPEEGIPHQGNESDCGIFTLKFLEYIWAGKQFDIEAKDGAPLRVKIPTEMFQNSKQVPSVNDAN</sequence>
<dbReference type="AlphaFoldDB" id="A0AAE0CP07"/>
<dbReference type="PANTHER" id="PTHR12606">
    <property type="entry name" value="SENTRIN/SUMO-SPECIFIC PROTEASE"/>
    <property type="match status" value="1"/>
</dbReference>
<evidence type="ECO:0000256" key="2">
    <source>
        <dbReference type="ARBA" id="ARBA00022670"/>
    </source>
</evidence>
<evidence type="ECO:0000256" key="4">
    <source>
        <dbReference type="ARBA" id="ARBA00022807"/>
    </source>
</evidence>